<feature type="chain" id="PRO_5044975825" description="Carboxylic ester hydrolase" evidence="3">
    <location>
        <begin position="24"/>
        <end position="521"/>
    </location>
</feature>
<comment type="similarity">
    <text evidence="1 3">Belongs to the type-B carboxylesterase/lipase family.</text>
</comment>
<evidence type="ECO:0000256" key="3">
    <source>
        <dbReference type="RuleBase" id="RU361235"/>
    </source>
</evidence>
<feature type="domain" description="Carboxylesterase type B" evidence="4">
    <location>
        <begin position="26"/>
        <end position="497"/>
    </location>
</feature>
<dbReference type="InterPro" id="IPR029058">
    <property type="entry name" value="AB_hydrolase_fold"/>
</dbReference>
<keyword evidence="3" id="KW-0732">Signal</keyword>
<dbReference type="RefSeq" id="WP_415862935.1">
    <property type="nucleotide sequence ID" value="NZ_CP134536.1"/>
</dbReference>
<organism evidence="5 6">
    <name type="scientific">Thalassobellus suaedae</name>
    <dbReference type="NCBI Taxonomy" id="3074124"/>
    <lineage>
        <taxon>Bacteria</taxon>
        <taxon>Pseudomonadati</taxon>
        <taxon>Bacteroidota</taxon>
        <taxon>Flavobacteriia</taxon>
        <taxon>Flavobacteriales</taxon>
        <taxon>Flavobacteriaceae</taxon>
        <taxon>Thalassobellus</taxon>
    </lineage>
</organism>
<evidence type="ECO:0000256" key="1">
    <source>
        <dbReference type="ARBA" id="ARBA00005964"/>
    </source>
</evidence>
<evidence type="ECO:0000259" key="4">
    <source>
        <dbReference type="Pfam" id="PF00135"/>
    </source>
</evidence>
<dbReference type="InterPro" id="IPR019826">
    <property type="entry name" value="Carboxylesterase_B_AS"/>
</dbReference>
<protein>
    <recommendedName>
        <fullName evidence="3">Carboxylic ester hydrolase</fullName>
        <ecNumber evidence="3">3.1.1.-</ecNumber>
    </recommendedName>
</protein>
<accession>A0ABY9Y3Z4</accession>
<gene>
    <name evidence="5" type="ORF">RHP49_01575</name>
</gene>
<dbReference type="InterPro" id="IPR050309">
    <property type="entry name" value="Type-B_Carboxylest/Lipase"/>
</dbReference>
<evidence type="ECO:0000313" key="6">
    <source>
        <dbReference type="Proteomes" id="UP001303407"/>
    </source>
</evidence>
<proteinExistence type="inferred from homology"/>
<dbReference type="InterPro" id="IPR002018">
    <property type="entry name" value="CarbesteraseB"/>
</dbReference>
<dbReference type="Gene3D" id="3.40.50.1820">
    <property type="entry name" value="alpha/beta hydrolase"/>
    <property type="match status" value="1"/>
</dbReference>
<keyword evidence="6" id="KW-1185">Reference proteome</keyword>
<dbReference type="PANTHER" id="PTHR11559">
    <property type="entry name" value="CARBOXYLESTERASE"/>
    <property type="match status" value="1"/>
</dbReference>
<dbReference type="Pfam" id="PF00135">
    <property type="entry name" value="COesterase"/>
    <property type="match status" value="1"/>
</dbReference>
<dbReference type="PROSITE" id="PS51257">
    <property type="entry name" value="PROKAR_LIPOPROTEIN"/>
    <property type="match status" value="1"/>
</dbReference>
<feature type="signal peptide" evidence="3">
    <location>
        <begin position="1"/>
        <end position="23"/>
    </location>
</feature>
<dbReference type="InterPro" id="IPR019819">
    <property type="entry name" value="Carboxylesterase_B_CS"/>
</dbReference>
<sequence length="521" mass="57499">MKTIKFFVSLLCLSLMVSCMEQTVDTVEVTGGSVQGLKENGLTVFKGIPFAKPPVGDLRWKAPAPVEYWEGIKETKEFGPSPYQHGEPPAGKSEDCLYLNVWTPAQSTNEKLPVLVWIYGGGFSFGSAAEPVCTGEHLAQKGVIVVSIAYRVGKLGFLAHPELSAENPQKVSGNYGLLDQIAGLQWVQDNITGFGGDPEKVTIFGESAGGISVSMLCASPLAKGLFHGAISQSGGSFGPTRETTYPGENMKTLQKAEESGKDFLEEANVSSIAELRKLKVEELPIKPGMGGAWPNVDGYVIPGDQYQLYQEGKYNDVDVLVGYNSDECAFFLTAKTPEEHIARVQQRYGQFADTLLSVFPVGENSVPKSARDLTSAAAFGWHSWTWARLQAKTGNSNVFLYYFDQHQDFPKDSPRYGYGSPHGSEIPYVFMTLDKENPQTAKADIALSETMSSYWVNFTKYGHPNAEGLPDWPKFTMENQRLMYLNEEPHASDVPDENAMKVLDSYFQWRFTEEGQGWARQ</sequence>
<evidence type="ECO:0000256" key="2">
    <source>
        <dbReference type="ARBA" id="ARBA00022801"/>
    </source>
</evidence>
<dbReference type="PROSITE" id="PS00941">
    <property type="entry name" value="CARBOXYLESTERASE_B_2"/>
    <property type="match status" value="1"/>
</dbReference>
<dbReference type="EC" id="3.1.1.-" evidence="3"/>
<dbReference type="PROSITE" id="PS00122">
    <property type="entry name" value="CARBOXYLESTERASE_B_1"/>
    <property type="match status" value="1"/>
</dbReference>
<keyword evidence="2 3" id="KW-0378">Hydrolase</keyword>
<dbReference type="Proteomes" id="UP001303407">
    <property type="component" value="Chromosome"/>
</dbReference>
<name>A0ABY9Y3Z4_9FLAO</name>
<reference evidence="5 6" key="1">
    <citation type="submission" date="2023-09" db="EMBL/GenBank/DDBJ databases">
        <title>Thalassobella suaedae gen. nov., sp. nov., a marine bacterium of the family Flavobacteriaceae isolated from a halophyte Suaeda japonica.</title>
        <authorList>
            <person name="Lee S.Y."/>
            <person name="Hwang C.Y."/>
        </authorList>
    </citation>
    <scope>NUCLEOTIDE SEQUENCE [LARGE SCALE GENOMIC DNA]</scope>
    <source>
        <strain evidence="5 6">HL-DH10</strain>
    </source>
</reference>
<dbReference type="EMBL" id="CP134536">
    <property type="protein sequence ID" value="WNH12955.1"/>
    <property type="molecule type" value="Genomic_DNA"/>
</dbReference>
<evidence type="ECO:0000313" key="5">
    <source>
        <dbReference type="EMBL" id="WNH12955.1"/>
    </source>
</evidence>
<dbReference type="SUPFAM" id="SSF53474">
    <property type="entry name" value="alpha/beta-Hydrolases"/>
    <property type="match status" value="1"/>
</dbReference>